<accession>A0A1Q3A5S8</accession>
<comment type="caution">
    <text evidence="1">The sequence shown here is derived from an EMBL/GenBank/DDBJ whole genome shotgun (WGS) entry which is preliminary data.</text>
</comment>
<dbReference type="eggNOG" id="ENOG502S1H9">
    <property type="taxonomic scope" value="Eukaryota"/>
</dbReference>
<reference evidence="1 2" key="1">
    <citation type="submission" date="2016-08" db="EMBL/GenBank/DDBJ databases">
        <title>Draft genome sequence of allopolyploid Zygosaccharomyces rouxii.</title>
        <authorList>
            <person name="Watanabe J."/>
            <person name="Uehara K."/>
            <person name="Mogi Y."/>
            <person name="Tsukioka Y."/>
        </authorList>
    </citation>
    <scope>NUCLEOTIDE SEQUENCE [LARGE SCALE GENOMIC DNA]</scope>
    <source>
        <strain evidence="1 2">NBRC 110957</strain>
    </source>
</reference>
<dbReference type="EMBL" id="BDGX01000030">
    <property type="protein sequence ID" value="GAV50983.1"/>
    <property type="molecule type" value="Genomic_DNA"/>
</dbReference>
<evidence type="ECO:0000313" key="1">
    <source>
        <dbReference type="EMBL" id="GAV50983.1"/>
    </source>
</evidence>
<dbReference type="Proteomes" id="UP000187013">
    <property type="component" value="Unassembled WGS sequence"/>
</dbReference>
<dbReference type="AlphaFoldDB" id="A0A1Q3A5S8"/>
<evidence type="ECO:0000313" key="2">
    <source>
        <dbReference type="Proteomes" id="UP000187013"/>
    </source>
</evidence>
<organism evidence="1 2">
    <name type="scientific">Zygosaccharomyces rouxii</name>
    <dbReference type="NCBI Taxonomy" id="4956"/>
    <lineage>
        <taxon>Eukaryota</taxon>
        <taxon>Fungi</taxon>
        <taxon>Dikarya</taxon>
        <taxon>Ascomycota</taxon>
        <taxon>Saccharomycotina</taxon>
        <taxon>Saccharomycetes</taxon>
        <taxon>Saccharomycetales</taxon>
        <taxon>Saccharomycetaceae</taxon>
        <taxon>Zygosaccharomyces</taxon>
    </lineage>
</organism>
<gene>
    <name evidence="1" type="ORF">ZYGR_0AD01660</name>
</gene>
<proteinExistence type="predicted"/>
<name>A0A1Q3A5S8_ZYGRO</name>
<sequence>MDPSTRLEQRRLKFSKDASKKILDDPLSDKSLISRGSDLSILQKDQTAREQLLSRIKKSQDKHTVDHGLRKLREAIVSVFNDSRDDPTLIAFVYEVYQLSYDYFFREQDFTKLGNLVLNFMFQKFPADSHFQQLYALYSSHVESNLSKCISILANNRRPSITVQERQLIRLSSIYLINLESPSQWFFILSHLPRRQIQFLTSIAAFQHMKERCYKYIKTCYNQVTLDYVLDSWFYNMVGNSDIPNDWPLESIGGVQTLVLKRGTKT</sequence>
<dbReference type="OrthoDB" id="4035094at2759"/>
<dbReference type="OMA" id="SESPRIW"/>
<protein>
    <submittedName>
        <fullName evidence="1">Uncharacterized protein</fullName>
    </submittedName>
</protein>